<sequence length="840" mass="96149">MIYCNRHLSSYSSVGRLHPTGTTHITVAHCPPLYFHHLRTRNEAIANLRHDGRSDGTTITMEMKREILEQWKNLSDEERHKFQKMAKEEHGKRKALVPRKPKKRKMQNQISLKSIVEIVKNFSEAQRAAVIEIGLGGILQLKCKFLNHRYVSGWYSTWIMSLQSLKLYLMFDMFPCCLGWVMLKLRAYCIDSMKLGVVVHFRSEEGRKADVKTSGNECGASHDSNGDVGGTNLTLEIVVGLLLRQNMLLERQLGYQMPSQVGCQMSCQLHQPAQQVDPEMPSQGVHTCETSTPSLFESPTVVDPIRKPLTPLRGVHTCETSTPSPFETPTVVDKPKGDEHMPSSSSDQCSMGQKTRKRKIQQVMDEVVISPSPLSGLKLRSGLSRGRKTKLPNVNCRRSLRLNKVEAHVEPSRLRQPYELKKSPYLCSSYTKDGRKQHKQAKMQSTINVDKHVHDMDLREVFDNFDVAKFANGYFQQDLNLKSQTSIFTQEKMHYATTPRLIPLDDEEKLLTQFIFDPAWSFNGDGYMHLALFCSERYFASHFELCSLKPKQWILDVIINLVVVQLTNLERSFHKSNHHMMWYLPVTVSRQILGYPKLAEDDLIKMCHNYFGETNFTADIRHCSRIYIPTNDGGSHWFCIKVDMKTRMTYIFDSKPASRSNSFRKQLTRKVILGLHKVLRLQYGADYQQDVSKFNIANVERQPLQDDTDCQQMCCSSSNNRGDNVEKAEVSLFDPAPNCYCWIQADLKITGSFSRNKGKLYFTCTKMPTMGRCGFFSWCLPRGSLAVVDSTEFSMEDEGHVGVLQTKVDMLEQQLQTTKKLANRLIWCLLVAMVVICLRG</sequence>
<accession>A0ACC0N487</accession>
<dbReference type="EMBL" id="CM046394">
    <property type="protein sequence ID" value="KAI8547980.1"/>
    <property type="molecule type" value="Genomic_DNA"/>
</dbReference>
<organism evidence="1 2">
    <name type="scientific">Rhododendron molle</name>
    <name type="common">Chinese azalea</name>
    <name type="synonym">Azalea mollis</name>
    <dbReference type="NCBI Taxonomy" id="49168"/>
    <lineage>
        <taxon>Eukaryota</taxon>
        <taxon>Viridiplantae</taxon>
        <taxon>Streptophyta</taxon>
        <taxon>Embryophyta</taxon>
        <taxon>Tracheophyta</taxon>
        <taxon>Spermatophyta</taxon>
        <taxon>Magnoliopsida</taxon>
        <taxon>eudicotyledons</taxon>
        <taxon>Gunneridae</taxon>
        <taxon>Pentapetalae</taxon>
        <taxon>asterids</taxon>
        <taxon>Ericales</taxon>
        <taxon>Ericaceae</taxon>
        <taxon>Ericoideae</taxon>
        <taxon>Rhodoreae</taxon>
        <taxon>Rhododendron</taxon>
    </lineage>
</organism>
<gene>
    <name evidence="1" type="ORF">RHMOL_Rhmol07G0237100</name>
</gene>
<dbReference type="Proteomes" id="UP001062846">
    <property type="component" value="Chromosome 7"/>
</dbReference>
<name>A0ACC0N487_RHOML</name>
<evidence type="ECO:0000313" key="2">
    <source>
        <dbReference type="Proteomes" id="UP001062846"/>
    </source>
</evidence>
<keyword evidence="2" id="KW-1185">Reference proteome</keyword>
<protein>
    <submittedName>
        <fullName evidence="1">Uncharacterized protein</fullName>
    </submittedName>
</protein>
<evidence type="ECO:0000313" key="1">
    <source>
        <dbReference type="EMBL" id="KAI8547980.1"/>
    </source>
</evidence>
<reference evidence="1" key="1">
    <citation type="submission" date="2022-02" db="EMBL/GenBank/DDBJ databases">
        <title>Plant Genome Project.</title>
        <authorList>
            <person name="Zhang R.-G."/>
        </authorList>
    </citation>
    <scope>NUCLEOTIDE SEQUENCE</scope>
    <source>
        <strain evidence="1">AT1</strain>
    </source>
</reference>
<proteinExistence type="predicted"/>
<comment type="caution">
    <text evidence="1">The sequence shown here is derived from an EMBL/GenBank/DDBJ whole genome shotgun (WGS) entry which is preliminary data.</text>
</comment>